<dbReference type="SUPFAM" id="SSF50978">
    <property type="entry name" value="WD40 repeat-like"/>
    <property type="match status" value="1"/>
</dbReference>
<name>A0A7D9IE97_PARCT</name>
<dbReference type="InterPro" id="IPR027417">
    <property type="entry name" value="P-loop_NTPase"/>
</dbReference>
<protein>
    <submittedName>
        <fullName evidence="1">E3 ubiquitin- ligase DZIP3</fullName>
    </submittedName>
</protein>
<dbReference type="GO" id="GO:0016874">
    <property type="term" value="F:ligase activity"/>
    <property type="evidence" value="ECO:0007669"/>
    <property type="project" value="UniProtKB-KW"/>
</dbReference>
<dbReference type="Gene3D" id="2.130.10.10">
    <property type="entry name" value="YVTN repeat-like/Quinoprotein amine dehydrogenase"/>
    <property type="match status" value="2"/>
</dbReference>
<dbReference type="PROSITE" id="PS50294">
    <property type="entry name" value="WD_REPEATS_REGION"/>
    <property type="match status" value="1"/>
</dbReference>
<gene>
    <name evidence="1" type="ORF">PACLA_8A073021</name>
</gene>
<evidence type="ECO:0000313" key="2">
    <source>
        <dbReference type="Proteomes" id="UP001152795"/>
    </source>
</evidence>
<dbReference type="InterPro" id="IPR015943">
    <property type="entry name" value="WD40/YVTN_repeat-like_dom_sf"/>
</dbReference>
<proteinExistence type="predicted"/>
<dbReference type="PROSITE" id="PS50837">
    <property type="entry name" value="NACHT"/>
    <property type="match status" value="1"/>
</dbReference>
<sequence length="1351" mass="155180">MLECLSDDVKSMESSINRLTQIAEENRDGMKQKIKNSITRHSQASKDTNYQNNCSKENDEYLLQKLAKHNFKSKIRSKVKFFHPGTREWFLKEVERFFKNEYDEFFEYEYVEFSENEYDERMNERESRMLLLTAGPGFGKSVFAAKVCEDFKKKGKFAACHFFDFSNSNLRDPMTMLQSLASQMCENIAGFKEKLLDQLRRPHQVQNLKDAFGIYLQNPLDELELQEPSLVVIDGLDESAADDKNEIVNLIADYFPDLPECIKVLVTSRPEISVTKLGVQKIIIANDDFFNESDLKIYLKACLPSVVARDVVVEELAKKCEGSFLYAFCVQAELRKRDDLDEMTYKQIINFLPEGLDSIYQKYFKRLEDELKAAVHGNVDVLRVLEMLAASKGSLPLIFVTRALNLAPDCRETRKIINKVNETVSCLLYVSDDLVTVFHKSVIDWLLAEGYKDHEYTVKVVDGNKSLWLNCENVFEEIKKTVYSGHDLNLTNDVKYALDHGFDYLGTCSIEESLFWSVDVVIIHVLLSIYPKNDDMNNLLKYLINLWAKILHGSVAISDKLRGRVSWHVVECAILEKQSMLKARPHYLQSVLTQSPESYFSDNEKKIVESLLSKVSQFVEYNFNEVEVLPLAVWREPATPESKTRSFPYNLQIINVVGLSHDKTVAAVEHRNGSIKRISVISVPSLVELWQYKVQYSISCCVFAPDDSFVLFGKLETVLSILERKEVPFFNGNKERFTSCAFSPNGKRLVTAGDAYRSNTIKLWDVAKQSLLSLLCADGPVGRCSFSSTGLFIIGDSEYVVHSTDDDSESDSDEYVIQDRRSDPKDSFCVWNAITWQRSDQRNIRDVKLKEPEETFQKKKCKRCFRPGFKELNSSKRLELVVCKPLTLSRGQWKAWFTGIYNGEESSFCLKDYSLSVIETTHFTTLAAWNLCVYNFDAAMFKRFGVITAIEDNLWFYADKDKLCVFRTSAPIHQQSSRRPRPTRVLSSSFSPDGFRLATCNSDGYINIWNVDTNEVEQRFKINEDDSLFACWWSEKFLFVFDFFDRIPSLSKYPVDVNLKILFNQSQQVSLCHVAEEFVPLSAIIDFSEGLLSFECGGTEPVKVLDVSGVGGPRMVTLPGIEPRMSITVSLGASFVFGADEYLCYIWKRGAEEPDMYDIFFHEPVWTIYPRDDEVCDEANLKIIKRDFVGIFSNDSKVAVVLDNRHVYLEGVKIFDLDGDDDKSVHFDCSIYDSKLFCINKDKVLIAASHHILKFFDMDSGALLETAFQRCLTWDSIMQIKFSPKETMIAFPKINGDMEFLRLCIPQDPLLSTMKREAANILTKKRKSEMKNFEGYDRCGYNSDSYDDFFF</sequence>
<keyword evidence="1" id="KW-0436">Ligase</keyword>
<dbReference type="Proteomes" id="UP001152795">
    <property type="component" value="Unassembled WGS sequence"/>
</dbReference>
<dbReference type="OrthoDB" id="3038309at2759"/>
<accession>A0A7D9IE97</accession>
<dbReference type="InterPro" id="IPR036322">
    <property type="entry name" value="WD40_repeat_dom_sf"/>
</dbReference>
<dbReference type="InterPro" id="IPR001680">
    <property type="entry name" value="WD40_rpt"/>
</dbReference>
<keyword evidence="2" id="KW-1185">Reference proteome</keyword>
<comment type="caution">
    <text evidence="1">The sequence shown here is derived from an EMBL/GenBank/DDBJ whole genome shotgun (WGS) entry which is preliminary data.</text>
</comment>
<dbReference type="InterPro" id="IPR007111">
    <property type="entry name" value="NACHT_NTPase"/>
</dbReference>
<dbReference type="PANTHER" id="PTHR10039:SF14">
    <property type="entry name" value="NACHT DOMAIN-CONTAINING PROTEIN"/>
    <property type="match status" value="1"/>
</dbReference>
<dbReference type="SUPFAM" id="SSF52540">
    <property type="entry name" value="P-loop containing nucleoside triphosphate hydrolases"/>
    <property type="match status" value="1"/>
</dbReference>
<dbReference type="PROSITE" id="PS00678">
    <property type="entry name" value="WD_REPEATS_1"/>
    <property type="match status" value="1"/>
</dbReference>
<dbReference type="SUPFAM" id="SSF50998">
    <property type="entry name" value="Quinoprotein alcohol dehydrogenase-like"/>
    <property type="match status" value="1"/>
</dbReference>
<dbReference type="PROSITE" id="PS50082">
    <property type="entry name" value="WD_REPEATS_2"/>
    <property type="match status" value="1"/>
</dbReference>
<dbReference type="InterPro" id="IPR011047">
    <property type="entry name" value="Quinoprotein_ADH-like_sf"/>
</dbReference>
<dbReference type="Gene3D" id="3.40.50.300">
    <property type="entry name" value="P-loop containing nucleotide triphosphate hydrolases"/>
    <property type="match status" value="1"/>
</dbReference>
<dbReference type="SMART" id="SM00320">
    <property type="entry name" value="WD40"/>
    <property type="match status" value="3"/>
</dbReference>
<dbReference type="PANTHER" id="PTHR10039">
    <property type="entry name" value="AMELOGENIN"/>
    <property type="match status" value="1"/>
</dbReference>
<reference evidence="1" key="1">
    <citation type="submission" date="2020-04" db="EMBL/GenBank/DDBJ databases">
        <authorList>
            <person name="Alioto T."/>
            <person name="Alioto T."/>
            <person name="Gomez Garrido J."/>
        </authorList>
    </citation>
    <scope>NUCLEOTIDE SEQUENCE</scope>
    <source>
        <strain evidence="1">A484AB</strain>
    </source>
</reference>
<dbReference type="InterPro" id="IPR019775">
    <property type="entry name" value="WD40_repeat_CS"/>
</dbReference>
<dbReference type="InterPro" id="IPR056884">
    <property type="entry name" value="NPHP3-like_N"/>
</dbReference>
<dbReference type="Pfam" id="PF00400">
    <property type="entry name" value="WD40"/>
    <property type="match status" value="2"/>
</dbReference>
<evidence type="ECO:0000313" key="1">
    <source>
        <dbReference type="EMBL" id="CAB4008296.1"/>
    </source>
</evidence>
<dbReference type="EMBL" id="CACRXK020006081">
    <property type="protein sequence ID" value="CAB4008296.1"/>
    <property type="molecule type" value="Genomic_DNA"/>
</dbReference>
<dbReference type="Pfam" id="PF24883">
    <property type="entry name" value="NPHP3_N"/>
    <property type="match status" value="1"/>
</dbReference>
<organism evidence="1 2">
    <name type="scientific">Paramuricea clavata</name>
    <name type="common">Red gorgonian</name>
    <name type="synonym">Violescent sea-whip</name>
    <dbReference type="NCBI Taxonomy" id="317549"/>
    <lineage>
        <taxon>Eukaryota</taxon>
        <taxon>Metazoa</taxon>
        <taxon>Cnidaria</taxon>
        <taxon>Anthozoa</taxon>
        <taxon>Octocorallia</taxon>
        <taxon>Malacalcyonacea</taxon>
        <taxon>Plexauridae</taxon>
        <taxon>Paramuricea</taxon>
    </lineage>
</organism>